<evidence type="ECO:0000313" key="1">
    <source>
        <dbReference type="EMBL" id="KAJ5195579.1"/>
    </source>
</evidence>
<organism evidence="1 2">
    <name type="scientific">Penicillium cinerascens</name>
    <dbReference type="NCBI Taxonomy" id="70096"/>
    <lineage>
        <taxon>Eukaryota</taxon>
        <taxon>Fungi</taxon>
        <taxon>Dikarya</taxon>
        <taxon>Ascomycota</taxon>
        <taxon>Pezizomycotina</taxon>
        <taxon>Eurotiomycetes</taxon>
        <taxon>Eurotiomycetidae</taxon>
        <taxon>Eurotiales</taxon>
        <taxon>Aspergillaceae</taxon>
        <taxon>Penicillium</taxon>
    </lineage>
</organism>
<name>A0A9W9MBC4_9EURO</name>
<dbReference type="Proteomes" id="UP001150904">
    <property type="component" value="Unassembled WGS sequence"/>
</dbReference>
<accession>A0A9W9MBC4</accession>
<reference evidence="1" key="2">
    <citation type="journal article" date="2023" name="IMA Fungus">
        <title>Comparative genomic study of the Penicillium genus elucidates a diverse pangenome and 15 lateral gene transfer events.</title>
        <authorList>
            <person name="Petersen C."/>
            <person name="Sorensen T."/>
            <person name="Nielsen M.R."/>
            <person name="Sondergaard T.E."/>
            <person name="Sorensen J.L."/>
            <person name="Fitzpatrick D.A."/>
            <person name="Frisvad J.C."/>
            <person name="Nielsen K.L."/>
        </authorList>
    </citation>
    <scope>NUCLEOTIDE SEQUENCE</scope>
    <source>
        <strain evidence="1">IBT 15544</strain>
    </source>
</reference>
<dbReference type="EMBL" id="JAPQKR010000015">
    <property type="protein sequence ID" value="KAJ5195579.1"/>
    <property type="molecule type" value="Genomic_DNA"/>
</dbReference>
<comment type="caution">
    <text evidence="1">The sequence shown here is derived from an EMBL/GenBank/DDBJ whole genome shotgun (WGS) entry which is preliminary data.</text>
</comment>
<reference evidence="1" key="1">
    <citation type="submission" date="2022-12" db="EMBL/GenBank/DDBJ databases">
        <authorList>
            <person name="Petersen C."/>
        </authorList>
    </citation>
    <scope>NUCLEOTIDE SEQUENCE</scope>
    <source>
        <strain evidence="1">IBT 15544</strain>
    </source>
</reference>
<keyword evidence="2" id="KW-1185">Reference proteome</keyword>
<sequence>MSSSVDAIRGAGAGAEYTNPRTELNRIVERVYAPDTDVDLQEIPLQGDDDLDLEQEDPMAAQYADTVKHIGMNGGAFLKMIN</sequence>
<protein>
    <submittedName>
        <fullName evidence="1">Uncharacterized protein</fullName>
    </submittedName>
</protein>
<evidence type="ECO:0000313" key="2">
    <source>
        <dbReference type="Proteomes" id="UP001150904"/>
    </source>
</evidence>
<gene>
    <name evidence="1" type="ORF">N7498_009017</name>
</gene>
<dbReference type="AlphaFoldDB" id="A0A9W9MBC4"/>
<dbReference type="GeneID" id="83183380"/>
<proteinExistence type="predicted"/>
<dbReference type="RefSeq" id="XP_058306067.1">
    <property type="nucleotide sequence ID" value="XM_058456079.1"/>
</dbReference>